<dbReference type="Pfam" id="PF20434">
    <property type="entry name" value="BD-FAE"/>
    <property type="match status" value="1"/>
</dbReference>
<dbReference type="InterPro" id="IPR049492">
    <property type="entry name" value="BD-FAE-like_dom"/>
</dbReference>
<dbReference type="InterPro" id="IPR050300">
    <property type="entry name" value="GDXG_lipolytic_enzyme"/>
</dbReference>
<dbReference type="PANTHER" id="PTHR48081:SF33">
    <property type="entry name" value="KYNURENINE FORMAMIDASE"/>
    <property type="match status" value="1"/>
</dbReference>
<feature type="transmembrane region" description="Helical" evidence="2">
    <location>
        <begin position="35"/>
        <end position="58"/>
    </location>
</feature>
<dbReference type="EMBL" id="CAFBLT010000001">
    <property type="protein sequence ID" value="CAB4868578.1"/>
    <property type="molecule type" value="Genomic_DNA"/>
</dbReference>
<feature type="transmembrane region" description="Helical" evidence="2">
    <location>
        <begin position="70"/>
        <end position="92"/>
    </location>
</feature>
<evidence type="ECO:0000313" key="5">
    <source>
        <dbReference type="EMBL" id="CAB4868578.1"/>
    </source>
</evidence>
<sequence>MALANLIFSALVLLLVGVTYVPIRKDPLTGSSFGIGWIVGELCGQITVVFVIAVLVLARFGGWHGTLGRVAFILDAFVVLGLLVLLGVGFASRGVVRRSLLKTPDFPLEIPDSFRRPVWGRWWRVMRSIPFPSRDIEIIKNISYVDDGVKAHRLDIIKSRFTTRDAPVLLYIHGGAWVLGDKREQGKPMMFEFASRGWICVTVNYQLSPKATWPEHIIDVMQSIWWVKEHIGEYGGDPSFVAISGGSAGGHLAALAALAAGDPEFQPGFEKSDTSVVACVPFYGVLDMTAQKAIGGRYGSGLKVLLERQVMKKAISEDRELFERSSPLHRIHSGAPPFLVLHGTHDTLVPVAVPRAFVPALREVSSSPVAYIELPLAQHAFDVLASPRCSATTAGVVAFLEAVRATKGQNPVQSLKNNE</sequence>
<dbReference type="SUPFAM" id="SSF53474">
    <property type="entry name" value="alpha/beta-Hydrolases"/>
    <property type="match status" value="1"/>
</dbReference>
<dbReference type="GO" id="GO:0016787">
    <property type="term" value="F:hydrolase activity"/>
    <property type="evidence" value="ECO:0007669"/>
    <property type="project" value="UniProtKB-KW"/>
</dbReference>
<dbReference type="PANTHER" id="PTHR48081">
    <property type="entry name" value="AB HYDROLASE SUPERFAMILY PROTEIN C4A8.06C"/>
    <property type="match status" value="1"/>
</dbReference>
<evidence type="ECO:0000256" key="1">
    <source>
        <dbReference type="ARBA" id="ARBA00022801"/>
    </source>
</evidence>
<reference evidence="4" key="1">
    <citation type="submission" date="2020-05" db="EMBL/GenBank/DDBJ databases">
        <authorList>
            <person name="Chiriac C."/>
            <person name="Salcher M."/>
            <person name="Ghai R."/>
            <person name="Kavagutti S V."/>
        </authorList>
    </citation>
    <scope>NUCLEOTIDE SEQUENCE</scope>
</reference>
<dbReference type="Gene3D" id="3.40.50.1820">
    <property type="entry name" value="alpha/beta hydrolase"/>
    <property type="match status" value="1"/>
</dbReference>
<dbReference type="AlphaFoldDB" id="A0A6J7AQ38"/>
<keyword evidence="2" id="KW-1133">Transmembrane helix</keyword>
<keyword evidence="2" id="KW-0472">Membrane</keyword>
<protein>
    <submittedName>
        <fullName evidence="4">Unannotated protein</fullName>
    </submittedName>
</protein>
<evidence type="ECO:0000256" key="2">
    <source>
        <dbReference type="SAM" id="Phobius"/>
    </source>
</evidence>
<accession>A0A6J7AQ38</accession>
<evidence type="ECO:0000313" key="6">
    <source>
        <dbReference type="EMBL" id="CAB5012754.1"/>
    </source>
</evidence>
<gene>
    <name evidence="4" type="ORF">UFOPK3164_01777</name>
    <name evidence="5" type="ORF">UFOPK3427_00646</name>
    <name evidence="6" type="ORF">UFOPK4112_00411</name>
</gene>
<feature type="domain" description="BD-FAE-like" evidence="3">
    <location>
        <begin position="154"/>
        <end position="355"/>
    </location>
</feature>
<evidence type="ECO:0000259" key="3">
    <source>
        <dbReference type="Pfam" id="PF20434"/>
    </source>
</evidence>
<evidence type="ECO:0000313" key="4">
    <source>
        <dbReference type="EMBL" id="CAB4834893.1"/>
    </source>
</evidence>
<dbReference type="EMBL" id="CAFBPM010000003">
    <property type="protein sequence ID" value="CAB5012754.1"/>
    <property type="molecule type" value="Genomic_DNA"/>
</dbReference>
<dbReference type="InterPro" id="IPR029058">
    <property type="entry name" value="AB_hydrolase_fold"/>
</dbReference>
<feature type="transmembrane region" description="Helical" evidence="2">
    <location>
        <begin position="6"/>
        <end position="23"/>
    </location>
</feature>
<organism evidence="4">
    <name type="scientific">freshwater metagenome</name>
    <dbReference type="NCBI Taxonomy" id="449393"/>
    <lineage>
        <taxon>unclassified sequences</taxon>
        <taxon>metagenomes</taxon>
        <taxon>ecological metagenomes</taxon>
    </lineage>
</organism>
<proteinExistence type="predicted"/>
<dbReference type="EMBL" id="CAFABE010000152">
    <property type="protein sequence ID" value="CAB4834893.1"/>
    <property type="molecule type" value="Genomic_DNA"/>
</dbReference>
<keyword evidence="1" id="KW-0378">Hydrolase</keyword>
<name>A0A6J7AQ38_9ZZZZ</name>
<keyword evidence="2" id="KW-0812">Transmembrane</keyword>